<keyword evidence="2" id="KW-0560">Oxidoreductase</keyword>
<evidence type="ECO:0000313" key="5">
    <source>
        <dbReference type="Proteomes" id="UP000245048"/>
    </source>
</evidence>
<accession>A0A2U1V0N0</accession>
<evidence type="ECO:0000256" key="3">
    <source>
        <dbReference type="SAM" id="MobiDB-lite"/>
    </source>
</evidence>
<evidence type="ECO:0000313" key="4">
    <source>
        <dbReference type="EMBL" id="PWC27454.1"/>
    </source>
</evidence>
<evidence type="ECO:0000256" key="1">
    <source>
        <dbReference type="ARBA" id="ARBA00006056"/>
    </source>
</evidence>
<name>A0A2U1V0N0_9PROT</name>
<dbReference type="GO" id="GO:0016491">
    <property type="term" value="F:oxidoreductase activity"/>
    <property type="evidence" value="ECO:0007669"/>
    <property type="project" value="UniProtKB-KW"/>
</dbReference>
<dbReference type="OrthoDB" id="9811519at2"/>
<dbReference type="PANTHER" id="PTHR11091">
    <property type="entry name" value="OXIDOREDUCTASE-RELATED"/>
    <property type="match status" value="1"/>
</dbReference>
<dbReference type="Proteomes" id="UP000245048">
    <property type="component" value="Unassembled WGS sequence"/>
</dbReference>
<comment type="similarity">
    <text evidence="1">Belongs to the LDH2/MDH2 oxidoreductase family.</text>
</comment>
<comment type="caution">
    <text evidence="4">The sequence shown here is derived from an EMBL/GenBank/DDBJ whole genome shotgun (WGS) entry which is preliminary data.</text>
</comment>
<evidence type="ECO:0000256" key="2">
    <source>
        <dbReference type="ARBA" id="ARBA00023002"/>
    </source>
</evidence>
<proteinExistence type="inferred from homology"/>
<organism evidence="4 5">
    <name type="scientific">Teichococcus aestuarii</name>
    <dbReference type="NCBI Taxonomy" id="568898"/>
    <lineage>
        <taxon>Bacteria</taxon>
        <taxon>Pseudomonadati</taxon>
        <taxon>Pseudomonadota</taxon>
        <taxon>Alphaproteobacteria</taxon>
        <taxon>Acetobacterales</taxon>
        <taxon>Roseomonadaceae</taxon>
        <taxon>Roseomonas</taxon>
    </lineage>
</organism>
<dbReference type="InterPro" id="IPR043144">
    <property type="entry name" value="Mal/L-sulf/L-lact_DH-like_ah"/>
</dbReference>
<dbReference type="PANTHER" id="PTHR11091:SF0">
    <property type="entry name" value="MALATE DEHYDROGENASE"/>
    <property type="match status" value="1"/>
</dbReference>
<dbReference type="InterPro" id="IPR003767">
    <property type="entry name" value="Malate/L-lactate_DH-like"/>
</dbReference>
<dbReference type="SUPFAM" id="SSF89733">
    <property type="entry name" value="L-sulfolactate dehydrogenase-like"/>
    <property type="match status" value="1"/>
</dbReference>
<dbReference type="InterPro" id="IPR036111">
    <property type="entry name" value="Mal/L-sulfo/L-lacto_DH-like_sf"/>
</dbReference>
<keyword evidence="5" id="KW-1185">Reference proteome</keyword>
<sequence length="387" mass="39604">MSAGRGITGNVSEGRDGAGRVHGPGGRAVSAALEQQAATPRYPATALVGSAAALFAAAGVPADKARVMAEVLVESDLMGHITHGLGLLPKYMDDIAAGVMTLEGEPAVLSDRGACLTWDGRGLPGGWLTMKALDIAMERVKTHGTVSIAIGNSHHIGCLAVYPAKAAARGLLCILHSSAPGTASVAPFGARQGVLAPDPMAAGFPTGGTPVVLDISASITTNNMSLRLIREGKRFPHQWLLDAEGNPSDDPNVVFQGGAIQPAGGLDHGQKGYGWALLTEALTQGLPGHGRADGARNMMAGVFLQVIDPEAFAGLSAFERQTGHTAAACRAAAPRPGIGRVRLPGEKGLAHRDDALEQGVPLAPGIMEGLRPLAERHGVALPEPLPA</sequence>
<protein>
    <submittedName>
        <fullName evidence="4">Lactate dehydrogenase</fullName>
    </submittedName>
</protein>
<dbReference type="EMBL" id="PDOA01000014">
    <property type="protein sequence ID" value="PWC27454.1"/>
    <property type="molecule type" value="Genomic_DNA"/>
</dbReference>
<feature type="region of interest" description="Disordered" evidence="3">
    <location>
        <begin position="1"/>
        <end position="28"/>
    </location>
</feature>
<dbReference type="InterPro" id="IPR043143">
    <property type="entry name" value="Mal/L-sulf/L-lact_DH-like_NADP"/>
</dbReference>
<gene>
    <name evidence="4" type="ORF">CR165_17680</name>
</gene>
<dbReference type="Gene3D" id="1.10.1530.10">
    <property type="match status" value="1"/>
</dbReference>
<dbReference type="Pfam" id="PF02615">
    <property type="entry name" value="Ldh_2"/>
    <property type="match status" value="1"/>
</dbReference>
<dbReference type="Gene3D" id="3.30.1370.60">
    <property type="entry name" value="Hypothetical oxidoreductase yiak, domain 2"/>
    <property type="match status" value="1"/>
</dbReference>
<reference evidence="5" key="1">
    <citation type="submission" date="2017-10" db="EMBL/GenBank/DDBJ databases">
        <authorList>
            <person name="Toshchakov S.V."/>
            <person name="Goeva M.A."/>
        </authorList>
    </citation>
    <scope>NUCLEOTIDE SEQUENCE [LARGE SCALE GENOMIC DNA]</scope>
    <source>
        <strain evidence="5">JR1/69-1-13</strain>
    </source>
</reference>
<dbReference type="AlphaFoldDB" id="A0A2U1V0N0"/>